<accession>A0A2N0A2P7</accession>
<evidence type="ECO:0000256" key="1">
    <source>
        <dbReference type="ARBA" id="ARBA00004127"/>
    </source>
</evidence>
<dbReference type="PANTHER" id="PTHR31040">
    <property type="entry name" value="NURIM"/>
    <property type="match status" value="1"/>
</dbReference>
<feature type="transmembrane region" description="Helical" evidence="6">
    <location>
        <begin position="20"/>
        <end position="39"/>
    </location>
</feature>
<keyword evidence="7" id="KW-0489">Methyltransferase</keyword>
<name>A0A2N0A2P7_9LEPT</name>
<dbReference type="OrthoDB" id="5471300at2"/>
<dbReference type="GO" id="GO:0012505">
    <property type="term" value="C:endomembrane system"/>
    <property type="evidence" value="ECO:0007669"/>
    <property type="project" value="UniProtKB-SubCell"/>
</dbReference>
<dbReference type="Pfam" id="PF04191">
    <property type="entry name" value="PEMT"/>
    <property type="match status" value="1"/>
</dbReference>
<dbReference type="AlphaFoldDB" id="A0A2N0A2P7"/>
<dbReference type="GO" id="GO:0008168">
    <property type="term" value="F:methyltransferase activity"/>
    <property type="evidence" value="ECO:0007669"/>
    <property type="project" value="UniProtKB-KW"/>
</dbReference>
<keyword evidence="5 6" id="KW-0472">Membrane</keyword>
<comment type="similarity">
    <text evidence="2">Belongs to the nurim family.</text>
</comment>
<feature type="transmembrane region" description="Helical" evidence="6">
    <location>
        <begin position="133"/>
        <end position="155"/>
    </location>
</feature>
<evidence type="ECO:0000256" key="3">
    <source>
        <dbReference type="ARBA" id="ARBA00022692"/>
    </source>
</evidence>
<keyword evidence="3 6" id="KW-0812">Transmembrane</keyword>
<dbReference type="InterPro" id="IPR007318">
    <property type="entry name" value="Phopholipid_MeTrfase"/>
</dbReference>
<feature type="transmembrane region" description="Helical" evidence="6">
    <location>
        <begin position="59"/>
        <end position="81"/>
    </location>
</feature>
<evidence type="ECO:0000256" key="2">
    <source>
        <dbReference type="ARBA" id="ARBA00010631"/>
    </source>
</evidence>
<dbReference type="Gene3D" id="1.20.120.1630">
    <property type="match status" value="1"/>
</dbReference>
<feature type="transmembrane region" description="Helical" evidence="6">
    <location>
        <begin position="102"/>
        <end position="121"/>
    </location>
</feature>
<dbReference type="PANTHER" id="PTHR31040:SF1">
    <property type="entry name" value="NURIM"/>
    <property type="match status" value="1"/>
</dbReference>
<dbReference type="GO" id="GO:0032259">
    <property type="term" value="P:methylation"/>
    <property type="evidence" value="ECO:0007669"/>
    <property type="project" value="UniProtKB-KW"/>
</dbReference>
<keyword evidence="8" id="KW-1185">Reference proteome</keyword>
<feature type="transmembrane region" description="Helical" evidence="6">
    <location>
        <begin position="209"/>
        <end position="228"/>
    </location>
</feature>
<dbReference type="InterPro" id="IPR033580">
    <property type="entry name" value="Nurim-like"/>
</dbReference>
<sequence>MPSILEATLIKDNILTRLTYLIFALISYTIYLFSILVFVCRLLDITQFLEPISFKFQIGLIGSICLNIALVAMFGIPHSVMARASSKKYWHQIVPMPIERSLYVFIVSITLIALSCLWQPIYSEIWNIKADFGIYMIYSIFLIGLFLAVVSSFLIDHFELFGLRQAWSFLMKTEKRSAEFATPSLYRFVRHPMMLGMILVLWSTPLMNAGHLILSAGMTVYIIIGTFFEEKDLVRIFGEKYLQYKRRVPMLWPSLNIKQKIKSE</sequence>
<proteinExistence type="inferred from homology"/>
<dbReference type="EMBL" id="NPEA01000002">
    <property type="protein sequence ID" value="PJZ78579.1"/>
    <property type="molecule type" value="Genomic_DNA"/>
</dbReference>
<evidence type="ECO:0000256" key="4">
    <source>
        <dbReference type="ARBA" id="ARBA00022989"/>
    </source>
</evidence>
<evidence type="ECO:0000313" key="8">
    <source>
        <dbReference type="Proteomes" id="UP000231843"/>
    </source>
</evidence>
<comment type="subcellular location">
    <subcellularLocation>
        <location evidence="1">Endomembrane system</location>
        <topology evidence="1">Multi-pass membrane protein</topology>
    </subcellularLocation>
</comment>
<dbReference type="Proteomes" id="UP000231843">
    <property type="component" value="Unassembled WGS sequence"/>
</dbReference>
<evidence type="ECO:0000256" key="5">
    <source>
        <dbReference type="ARBA" id="ARBA00023136"/>
    </source>
</evidence>
<keyword evidence="7" id="KW-0808">Transferase</keyword>
<protein>
    <submittedName>
        <fullName evidence="7">Phospholipid methyltransferase</fullName>
    </submittedName>
</protein>
<reference evidence="7 8" key="1">
    <citation type="submission" date="2017-07" db="EMBL/GenBank/DDBJ databases">
        <title>Leptospira spp. isolated from tropical soils.</title>
        <authorList>
            <person name="Thibeaux R."/>
            <person name="Iraola G."/>
            <person name="Ferres I."/>
            <person name="Bierque E."/>
            <person name="Girault D."/>
            <person name="Soupe-Gilbert M.-E."/>
            <person name="Picardeau M."/>
            <person name="Goarant C."/>
        </authorList>
    </citation>
    <scope>NUCLEOTIDE SEQUENCE [LARGE SCALE GENOMIC DNA]</scope>
    <source>
        <strain evidence="7 8">ES4-C-A1</strain>
    </source>
</reference>
<keyword evidence="4 6" id="KW-1133">Transmembrane helix</keyword>
<evidence type="ECO:0000256" key="6">
    <source>
        <dbReference type="SAM" id="Phobius"/>
    </source>
</evidence>
<evidence type="ECO:0000313" key="7">
    <source>
        <dbReference type="EMBL" id="PJZ78579.1"/>
    </source>
</evidence>
<gene>
    <name evidence="7" type="ORF">CH365_04570</name>
</gene>
<comment type="caution">
    <text evidence="7">The sequence shown here is derived from an EMBL/GenBank/DDBJ whole genome shotgun (WGS) entry which is preliminary data.</text>
</comment>
<organism evidence="7 8">
    <name type="scientific">Leptospira neocaledonica</name>
    <dbReference type="NCBI Taxonomy" id="2023192"/>
    <lineage>
        <taxon>Bacteria</taxon>
        <taxon>Pseudomonadati</taxon>
        <taxon>Spirochaetota</taxon>
        <taxon>Spirochaetia</taxon>
        <taxon>Leptospirales</taxon>
        <taxon>Leptospiraceae</taxon>
        <taxon>Leptospira</taxon>
    </lineage>
</organism>